<reference evidence="8 9" key="1">
    <citation type="journal article" date="2003" name="Int. J. Syst. Evol. Microbiol.">
        <title>Bacillus nealsonii sp. nov., isolated from a spacecraft-assembly facility, whose spores are gamma-radiation resistant.</title>
        <authorList>
            <person name="Venkateswaran K."/>
            <person name="Kempf M."/>
            <person name="Chen F."/>
            <person name="Satomi M."/>
            <person name="Nicholson W."/>
            <person name="Kern R."/>
        </authorList>
    </citation>
    <scope>NUCLEOTIDE SEQUENCE [LARGE SCALE GENOMIC DNA]</scope>
    <source>
        <strain evidence="8 9">FO-92</strain>
    </source>
</reference>
<dbReference type="InterPro" id="IPR051328">
    <property type="entry name" value="T7SS_ABC-Transporter"/>
</dbReference>
<feature type="transmembrane region" description="Helical" evidence="6">
    <location>
        <begin position="586"/>
        <end position="607"/>
    </location>
</feature>
<gene>
    <name evidence="8" type="ORF">CWS01_01060</name>
</gene>
<dbReference type="InterPro" id="IPR023908">
    <property type="entry name" value="xxxLxxG_rpt"/>
</dbReference>
<proteinExistence type="predicted"/>
<organism evidence="8 9">
    <name type="scientific">Niallia nealsonii</name>
    <dbReference type="NCBI Taxonomy" id="115979"/>
    <lineage>
        <taxon>Bacteria</taxon>
        <taxon>Bacillati</taxon>
        <taxon>Bacillota</taxon>
        <taxon>Bacilli</taxon>
        <taxon>Bacillales</taxon>
        <taxon>Bacillaceae</taxon>
        <taxon>Niallia</taxon>
    </lineage>
</organism>
<feature type="domain" description="ABC-2 type transporter transmembrane" evidence="7">
    <location>
        <begin position="517"/>
        <end position="718"/>
    </location>
</feature>
<dbReference type="NCBIfam" id="TIGR03061">
    <property type="entry name" value="pip_yhgE_Nterm"/>
    <property type="match status" value="1"/>
</dbReference>
<dbReference type="SUPFAM" id="SSF101967">
    <property type="entry name" value="Adhesin YadA, collagen-binding domain"/>
    <property type="match status" value="1"/>
</dbReference>
<dbReference type="GO" id="GO:0016020">
    <property type="term" value="C:membrane"/>
    <property type="evidence" value="ECO:0007669"/>
    <property type="project" value="UniProtKB-SubCell"/>
</dbReference>
<evidence type="ECO:0000256" key="3">
    <source>
        <dbReference type="ARBA" id="ARBA00022989"/>
    </source>
</evidence>
<evidence type="ECO:0000313" key="8">
    <source>
        <dbReference type="EMBL" id="PKG25463.1"/>
    </source>
</evidence>
<dbReference type="NCBIfam" id="TIGR03057">
    <property type="entry name" value="xxxLxxG_by_4"/>
    <property type="match status" value="1"/>
</dbReference>
<comment type="subcellular location">
    <subcellularLocation>
        <location evidence="1">Membrane</location>
        <topology evidence="1">Multi-pass membrane protein</topology>
    </subcellularLocation>
</comment>
<dbReference type="PANTHER" id="PTHR43077:SF5">
    <property type="entry name" value="PHAGE INFECTION PROTEIN"/>
    <property type="match status" value="1"/>
</dbReference>
<dbReference type="AlphaFoldDB" id="A0A2N0Z7J4"/>
<protein>
    <recommendedName>
        <fullName evidence="7">ABC-2 type transporter transmembrane domain-containing protein</fullName>
    </recommendedName>
</protein>
<feature type="transmembrane region" description="Helical" evidence="6">
    <location>
        <begin position="545"/>
        <end position="565"/>
    </location>
</feature>
<dbReference type="SUPFAM" id="SSF58104">
    <property type="entry name" value="Methyl-accepting chemotaxis protein (MCP) signaling domain"/>
    <property type="match status" value="1"/>
</dbReference>
<evidence type="ECO:0000256" key="5">
    <source>
        <dbReference type="SAM" id="MobiDB-lite"/>
    </source>
</evidence>
<keyword evidence="2 6" id="KW-0812">Transmembrane</keyword>
<feature type="domain" description="ABC-2 type transporter transmembrane" evidence="7">
    <location>
        <begin position="22"/>
        <end position="169"/>
    </location>
</feature>
<feature type="compositionally biased region" description="Basic and acidic residues" evidence="5">
    <location>
        <begin position="478"/>
        <end position="487"/>
    </location>
</feature>
<evidence type="ECO:0000256" key="1">
    <source>
        <dbReference type="ARBA" id="ARBA00004141"/>
    </source>
</evidence>
<dbReference type="PANTHER" id="PTHR43077">
    <property type="entry name" value="TRANSPORT PERMEASE YVFS-RELATED"/>
    <property type="match status" value="1"/>
</dbReference>
<feature type="region of interest" description="Disordered" evidence="5">
    <location>
        <begin position="469"/>
        <end position="492"/>
    </location>
</feature>
<dbReference type="InterPro" id="IPR017500">
    <property type="entry name" value="Phage_infect_YhgE_N"/>
</dbReference>
<dbReference type="EMBL" id="PISE01000003">
    <property type="protein sequence ID" value="PKG25463.1"/>
    <property type="molecule type" value="Genomic_DNA"/>
</dbReference>
<dbReference type="GO" id="GO:0140359">
    <property type="term" value="F:ABC-type transporter activity"/>
    <property type="evidence" value="ECO:0007669"/>
    <property type="project" value="InterPro"/>
</dbReference>
<keyword evidence="3 6" id="KW-1133">Transmembrane helix</keyword>
<feature type="transmembrane region" description="Helical" evidence="6">
    <location>
        <begin position="703"/>
        <end position="723"/>
    </location>
</feature>
<feature type="transmembrane region" description="Helical" evidence="6">
    <location>
        <begin position="645"/>
        <end position="664"/>
    </location>
</feature>
<evidence type="ECO:0000313" key="9">
    <source>
        <dbReference type="Proteomes" id="UP000233375"/>
    </source>
</evidence>
<dbReference type="InterPro" id="IPR013525">
    <property type="entry name" value="ABC2_TM"/>
</dbReference>
<sequence>MKTGSLKAEVSSIFKNRMKLISIIAIIFIPILYSGIYLWAFWDPYGNLEKLPVAVVNEDSGAKMDGKKLELGKDLVDNLKESNDFDFTFIEKEKGYKNLENQKYYMLIEIPKDFSENATTLMEDNPKKLDLIYVSNPGYNFISGQIGNSAMEKIKESVSKEITKTYAESIFDNIGEMADGLKSASDGAKKLEEGTSKVQSGSKDVYNNLATLAEKSIAFNQGVSSANAGVKDLKDGAENLAEGLGKLQTGQSNLTDAASKLQAGDQSILNGISQTTEGINSVKNSIPALINGTSKLKEGSDTLSNGLTNWSEKSSELVDGAKQLNAGTKQLQETINSMLPLLEGVPEEKQKELAAALQSLVDGSASVAANTEGLSQAANQLASGGETLSTGLTNLNQGHEKLQSGVNQLADGSAKLQRGSQQQVAGQKQFIAGLNTYSDQFGNAVNGSTELVKGVESLQSGMDTLASGSSALSNGTNKLKEGSKELADGTNSLVDGSKELSSKLKDGADDAGSIHSDDKTYDMVASPVELSDKKITDVPNYGTGLAPYFISLGLFVGALMLSIVFSFDEPEVMPKSGFRWFLSKTAILMTVGILQALVVSFIMLVVLKVDVQSVPLFILFTIIISLVFFSIIQFLVTTLGNPGRFLVVILLIFQLTTSAGTFPLELIPDILQGVHALLPMSYSVAGLKAVISSGDFAFMWHNAWILAIYPAIFIIGTLIYFVAMFKRKYANGIQTAEQ</sequence>
<name>A0A2N0Z7J4_9BACI</name>
<keyword evidence="9" id="KW-1185">Reference proteome</keyword>
<dbReference type="OrthoDB" id="9811483at2"/>
<evidence type="ECO:0000259" key="7">
    <source>
        <dbReference type="Pfam" id="PF12698"/>
    </source>
</evidence>
<feature type="transmembrane region" description="Helical" evidence="6">
    <location>
        <begin position="20"/>
        <end position="42"/>
    </location>
</feature>
<evidence type="ECO:0000256" key="6">
    <source>
        <dbReference type="SAM" id="Phobius"/>
    </source>
</evidence>
<keyword evidence="4 6" id="KW-0472">Membrane</keyword>
<dbReference type="Pfam" id="PF12698">
    <property type="entry name" value="ABC2_membrane_3"/>
    <property type="match status" value="2"/>
</dbReference>
<accession>A0A2N0Z7J4</accession>
<comment type="caution">
    <text evidence="8">The sequence shown here is derived from an EMBL/GenBank/DDBJ whole genome shotgun (WGS) entry which is preliminary data.</text>
</comment>
<dbReference type="Proteomes" id="UP000233375">
    <property type="component" value="Unassembled WGS sequence"/>
</dbReference>
<feature type="transmembrane region" description="Helical" evidence="6">
    <location>
        <begin position="613"/>
        <end position="636"/>
    </location>
</feature>
<dbReference type="InterPro" id="IPR017501">
    <property type="entry name" value="Phage_infect_YhgE_C"/>
</dbReference>
<dbReference type="NCBIfam" id="TIGR03062">
    <property type="entry name" value="pip_yhgE_Cterm"/>
    <property type="match status" value="1"/>
</dbReference>
<dbReference type="InterPro" id="IPR011049">
    <property type="entry name" value="Serralysin-like_metalloprot_C"/>
</dbReference>
<evidence type="ECO:0000256" key="2">
    <source>
        <dbReference type="ARBA" id="ARBA00022692"/>
    </source>
</evidence>
<dbReference type="RefSeq" id="WP_101175187.1">
    <property type="nucleotide sequence ID" value="NZ_PISE01000003.1"/>
</dbReference>
<evidence type="ECO:0000256" key="4">
    <source>
        <dbReference type="ARBA" id="ARBA00023136"/>
    </source>
</evidence>
<dbReference type="Gene3D" id="3.40.1710.10">
    <property type="entry name" value="abc type-2 transporter like domain"/>
    <property type="match status" value="1"/>
</dbReference>